<reference evidence="2" key="1">
    <citation type="journal article" date="2014" name="Front. Microbiol.">
        <title>High frequency of phylogenetically diverse reductive dehalogenase-homologous genes in deep subseafloor sedimentary metagenomes.</title>
        <authorList>
            <person name="Kawai M."/>
            <person name="Futagami T."/>
            <person name="Toyoda A."/>
            <person name="Takaki Y."/>
            <person name="Nishi S."/>
            <person name="Hori S."/>
            <person name="Arai W."/>
            <person name="Tsubouchi T."/>
            <person name="Morono Y."/>
            <person name="Uchiyama I."/>
            <person name="Ito T."/>
            <person name="Fujiyama A."/>
            <person name="Inagaki F."/>
            <person name="Takami H."/>
        </authorList>
    </citation>
    <scope>NUCLEOTIDE SEQUENCE</scope>
    <source>
        <strain evidence="2">Expedition CK06-06</strain>
    </source>
</reference>
<dbReference type="AlphaFoldDB" id="X1NR16"/>
<feature type="region of interest" description="Disordered" evidence="1">
    <location>
        <begin position="1"/>
        <end position="47"/>
    </location>
</feature>
<proteinExistence type="predicted"/>
<comment type="caution">
    <text evidence="2">The sequence shown here is derived from an EMBL/GenBank/DDBJ whole genome shotgun (WGS) entry which is preliminary data.</text>
</comment>
<organism evidence="2">
    <name type="scientific">marine sediment metagenome</name>
    <dbReference type="NCBI Taxonomy" id="412755"/>
    <lineage>
        <taxon>unclassified sequences</taxon>
        <taxon>metagenomes</taxon>
        <taxon>ecological metagenomes</taxon>
    </lineage>
</organism>
<accession>X1NR16</accession>
<feature type="compositionally biased region" description="Basic and acidic residues" evidence="1">
    <location>
        <begin position="8"/>
        <end position="31"/>
    </location>
</feature>
<evidence type="ECO:0000313" key="2">
    <source>
        <dbReference type="EMBL" id="GAI46028.1"/>
    </source>
</evidence>
<feature type="non-terminal residue" evidence="2">
    <location>
        <position position="1"/>
    </location>
</feature>
<name>X1NR16_9ZZZZ</name>
<gene>
    <name evidence="2" type="ORF">S06H3_41630</name>
</gene>
<dbReference type="EMBL" id="BARV01025680">
    <property type="protein sequence ID" value="GAI46028.1"/>
    <property type="molecule type" value="Genomic_DNA"/>
</dbReference>
<protein>
    <submittedName>
        <fullName evidence="2">Uncharacterized protein</fullName>
    </submittedName>
</protein>
<evidence type="ECO:0000256" key="1">
    <source>
        <dbReference type="SAM" id="MobiDB-lite"/>
    </source>
</evidence>
<sequence>VKANQAGEDVHDVGIRREVGSNRRVERHGADIQEAEDALTAERQAGS</sequence>